<name>A0A0D2BFR0_9EURO</name>
<accession>A0A0D2BFR0</accession>
<keyword evidence="3" id="KW-1185">Reference proteome</keyword>
<gene>
    <name evidence="2" type="ORF">PV08_11165</name>
</gene>
<dbReference type="Proteomes" id="UP000053328">
    <property type="component" value="Unassembled WGS sequence"/>
</dbReference>
<evidence type="ECO:0000313" key="2">
    <source>
        <dbReference type="EMBL" id="KIW10204.1"/>
    </source>
</evidence>
<dbReference type="VEuPathDB" id="FungiDB:PV08_11165"/>
<sequence length="182" mass="20084">MSPAMDWVQKHYWTWYEEAKVLLHEEGGGGIEDGKELMLDLLGRVDLGLLLRASVNFSLANASESIVDQVQYSTEALDLAAMLDEKYSDEETELVLQEVTMLVQSIKEKAEQQGVNVEDLKPQQDDTDILWEGYQELKAWRAAKEAPKETDTESASSSDGGDDTADEPQITPAVAASASDSE</sequence>
<dbReference type="EMBL" id="KN847500">
    <property type="protein sequence ID" value="KIW10204.1"/>
    <property type="molecule type" value="Genomic_DNA"/>
</dbReference>
<protein>
    <submittedName>
        <fullName evidence="2">Uncharacterized protein</fullName>
    </submittedName>
</protein>
<dbReference type="HOGENOM" id="CLU_119619_0_0_1"/>
<feature type="region of interest" description="Disordered" evidence="1">
    <location>
        <begin position="141"/>
        <end position="182"/>
    </location>
</feature>
<dbReference type="GeneID" id="27338248"/>
<organism evidence="2 3">
    <name type="scientific">Exophiala spinifera</name>
    <dbReference type="NCBI Taxonomy" id="91928"/>
    <lineage>
        <taxon>Eukaryota</taxon>
        <taxon>Fungi</taxon>
        <taxon>Dikarya</taxon>
        <taxon>Ascomycota</taxon>
        <taxon>Pezizomycotina</taxon>
        <taxon>Eurotiomycetes</taxon>
        <taxon>Chaetothyriomycetidae</taxon>
        <taxon>Chaetothyriales</taxon>
        <taxon>Herpotrichiellaceae</taxon>
        <taxon>Exophiala</taxon>
    </lineage>
</organism>
<feature type="compositionally biased region" description="Basic and acidic residues" evidence="1">
    <location>
        <begin position="141"/>
        <end position="151"/>
    </location>
</feature>
<proteinExistence type="predicted"/>
<evidence type="ECO:0000256" key="1">
    <source>
        <dbReference type="SAM" id="MobiDB-lite"/>
    </source>
</evidence>
<dbReference type="RefSeq" id="XP_016230420.1">
    <property type="nucleotide sequence ID" value="XM_016385476.1"/>
</dbReference>
<dbReference type="AlphaFoldDB" id="A0A0D2BFR0"/>
<evidence type="ECO:0000313" key="3">
    <source>
        <dbReference type="Proteomes" id="UP000053328"/>
    </source>
</evidence>
<reference evidence="2 3" key="1">
    <citation type="submission" date="2015-01" db="EMBL/GenBank/DDBJ databases">
        <title>The Genome Sequence of Exophiala spinifera CBS89968.</title>
        <authorList>
            <consortium name="The Broad Institute Genomics Platform"/>
            <person name="Cuomo C."/>
            <person name="de Hoog S."/>
            <person name="Gorbushina A."/>
            <person name="Stielow B."/>
            <person name="Teixiera M."/>
            <person name="Abouelleil A."/>
            <person name="Chapman S.B."/>
            <person name="Priest M."/>
            <person name="Young S.K."/>
            <person name="Wortman J."/>
            <person name="Nusbaum C."/>
            <person name="Birren B."/>
        </authorList>
    </citation>
    <scope>NUCLEOTIDE SEQUENCE [LARGE SCALE GENOMIC DNA]</scope>
    <source>
        <strain evidence="2 3">CBS 89968</strain>
    </source>
</reference>